<feature type="signal peptide" evidence="1">
    <location>
        <begin position="1"/>
        <end position="20"/>
    </location>
</feature>
<keyword evidence="1" id="KW-0732">Signal</keyword>
<evidence type="ECO:0000313" key="4">
    <source>
        <dbReference type="Proteomes" id="UP000644147"/>
    </source>
</evidence>
<proteinExistence type="predicted"/>
<accession>A0ABS1C526</accession>
<gene>
    <name evidence="3" type="ORF">I5M27_15870</name>
</gene>
<dbReference type="InterPro" id="IPR026444">
    <property type="entry name" value="Secre_tail"/>
</dbReference>
<dbReference type="EMBL" id="JAEHFX010000009">
    <property type="protein sequence ID" value="MBK0404477.1"/>
    <property type="molecule type" value="Genomic_DNA"/>
</dbReference>
<comment type="caution">
    <text evidence="3">The sequence shown here is derived from an EMBL/GenBank/DDBJ whole genome shotgun (WGS) entry which is preliminary data.</text>
</comment>
<dbReference type="Proteomes" id="UP000644147">
    <property type="component" value="Unassembled WGS sequence"/>
</dbReference>
<evidence type="ECO:0000256" key="1">
    <source>
        <dbReference type="SAM" id="SignalP"/>
    </source>
</evidence>
<dbReference type="RefSeq" id="WP_200507315.1">
    <property type="nucleotide sequence ID" value="NZ_JAEHFX010000009.1"/>
</dbReference>
<protein>
    <submittedName>
        <fullName evidence="3">T9SS type A sorting domain-containing protein</fullName>
    </submittedName>
</protein>
<evidence type="ECO:0000313" key="3">
    <source>
        <dbReference type="EMBL" id="MBK0404477.1"/>
    </source>
</evidence>
<dbReference type="NCBIfam" id="TIGR04183">
    <property type="entry name" value="Por_Secre_tail"/>
    <property type="match status" value="1"/>
</dbReference>
<sequence length="622" mass="66518">MKKIFTLLLAMVAASGTIMAQNSGGPDAYGYTWKNNAAAGGPAYNWINIVGKPGTTQITGLGDDNSVGMLPLGFSMKYYWVDVNSIKIGSNGWISFSNIGNIAHGFPNIPQSGSGANFVAPFLADLTLEAAAGATNPGSVYMYTNNVDTAIVSYVNVPFWQSAAPEYIGSNTFQVIFTKADNGIKFQYNTMNPVIPNLTPNFNDAVVGIENITETIGIQIMADQMPASNTAIKFDRPVNSPYQVTDVKANWVNNSQNGAFTALKGKPMNLTANVANVGNVNISTPIASRLTITKPGNGTYNQTVNLPKLRVGTDTAHVFTTPFTPNVDGAYTIQHNVTLTGDVNAANNLNLTELVVVDTVGRQEVSLSYNNASPEGLTSFGAAVYYPMPFYPTEVRSVDFDVTGVQGSTTADNGFIVRVYGENATGGLGALLFDTTLAAADVLLNTNNLIEIPQKEYYMITSGGVYVMVIPDVPTGVDQNAYLLVDEDGPFSYRTFEVQNGALTPYRTADTEDFMININIGTKILSPMGVSKDRNSNVGLTNIYPNPASNSATLFYDLKQPVAVELTITNIIGSKIKTLDLGKKTVGSHEAKLNISDLKAGVYICTLKAGETVVTKRLVVTK</sequence>
<organism evidence="3 4">
    <name type="scientific">Adhaeribacter terrigena</name>
    <dbReference type="NCBI Taxonomy" id="2793070"/>
    <lineage>
        <taxon>Bacteria</taxon>
        <taxon>Pseudomonadati</taxon>
        <taxon>Bacteroidota</taxon>
        <taxon>Cytophagia</taxon>
        <taxon>Cytophagales</taxon>
        <taxon>Hymenobacteraceae</taxon>
        <taxon>Adhaeribacter</taxon>
    </lineage>
</organism>
<reference evidence="3 4" key="1">
    <citation type="submission" date="2020-12" db="EMBL/GenBank/DDBJ databases">
        <title>Bacterial novel species Adhaeribacter sp. BT258 isolated from soil.</title>
        <authorList>
            <person name="Jung H.-Y."/>
        </authorList>
    </citation>
    <scope>NUCLEOTIDE SEQUENCE [LARGE SCALE GENOMIC DNA]</scope>
    <source>
        <strain evidence="3 4">BT258</strain>
    </source>
</reference>
<feature type="chain" id="PRO_5046935710" evidence="1">
    <location>
        <begin position="21"/>
        <end position="622"/>
    </location>
</feature>
<name>A0ABS1C526_9BACT</name>
<keyword evidence="4" id="KW-1185">Reference proteome</keyword>
<evidence type="ECO:0000259" key="2">
    <source>
        <dbReference type="Pfam" id="PF18962"/>
    </source>
</evidence>
<feature type="domain" description="Secretion system C-terminal sorting" evidence="2">
    <location>
        <begin position="543"/>
        <end position="620"/>
    </location>
</feature>
<dbReference type="Pfam" id="PF18962">
    <property type="entry name" value="Por_Secre_tail"/>
    <property type="match status" value="1"/>
</dbReference>